<dbReference type="Gramene" id="EOX97645">
    <property type="protein sequence ID" value="EOX97645"/>
    <property type="gene ID" value="TCM_006614"/>
</dbReference>
<evidence type="ECO:0000313" key="2">
    <source>
        <dbReference type="Proteomes" id="UP000026915"/>
    </source>
</evidence>
<accession>A0A061DY73</accession>
<dbReference type="HOGENOM" id="CLU_2417605_0_0_1"/>
<evidence type="ECO:0000313" key="1">
    <source>
        <dbReference type="EMBL" id="EOX97645.1"/>
    </source>
</evidence>
<dbReference type="EMBL" id="CM001880">
    <property type="protein sequence ID" value="EOX97645.1"/>
    <property type="molecule type" value="Genomic_DNA"/>
</dbReference>
<name>A0A061DY73_THECC</name>
<sequence>MTNQEESSTMQIEDILIEEIHGIERYFWFERLPILLLILVFPFSKLLLSMGLSCCSKPQTSIVLGCHAAQTSVDLYCLDMTLTNYAMIDPIS</sequence>
<dbReference type="InParanoid" id="A0A061DY73"/>
<gene>
    <name evidence="1" type="ORF">TCM_006614</name>
</gene>
<organism evidence="1 2">
    <name type="scientific">Theobroma cacao</name>
    <name type="common">Cacao</name>
    <name type="synonym">Cocoa</name>
    <dbReference type="NCBI Taxonomy" id="3641"/>
    <lineage>
        <taxon>Eukaryota</taxon>
        <taxon>Viridiplantae</taxon>
        <taxon>Streptophyta</taxon>
        <taxon>Embryophyta</taxon>
        <taxon>Tracheophyta</taxon>
        <taxon>Spermatophyta</taxon>
        <taxon>Magnoliopsida</taxon>
        <taxon>eudicotyledons</taxon>
        <taxon>Gunneridae</taxon>
        <taxon>Pentapetalae</taxon>
        <taxon>rosids</taxon>
        <taxon>malvids</taxon>
        <taxon>Malvales</taxon>
        <taxon>Malvaceae</taxon>
        <taxon>Byttnerioideae</taxon>
        <taxon>Theobroma</taxon>
    </lineage>
</organism>
<keyword evidence="2" id="KW-1185">Reference proteome</keyword>
<dbReference type="Proteomes" id="UP000026915">
    <property type="component" value="Chromosome 2"/>
</dbReference>
<protein>
    <submittedName>
        <fullName evidence="1">Uncharacterized protein</fullName>
    </submittedName>
</protein>
<reference evidence="1 2" key="1">
    <citation type="journal article" date="2013" name="Genome Biol.">
        <title>The genome sequence of the most widely cultivated cacao type and its use to identify candidate genes regulating pod color.</title>
        <authorList>
            <person name="Motamayor J.C."/>
            <person name="Mockaitis K."/>
            <person name="Schmutz J."/>
            <person name="Haiminen N."/>
            <person name="Iii D.L."/>
            <person name="Cornejo O."/>
            <person name="Findley S.D."/>
            <person name="Zheng P."/>
            <person name="Utro F."/>
            <person name="Royaert S."/>
            <person name="Saski C."/>
            <person name="Jenkins J."/>
            <person name="Podicheti R."/>
            <person name="Zhao M."/>
            <person name="Scheffler B.E."/>
            <person name="Stack J.C."/>
            <person name="Feltus F.A."/>
            <person name="Mustiga G.M."/>
            <person name="Amores F."/>
            <person name="Phillips W."/>
            <person name="Marelli J.P."/>
            <person name="May G.D."/>
            <person name="Shapiro H."/>
            <person name="Ma J."/>
            <person name="Bustamante C.D."/>
            <person name="Schnell R.J."/>
            <person name="Main D."/>
            <person name="Gilbert D."/>
            <person name="Parida L."/>
            <person name="Kuhn D.N."/>
        </authorList>
    </citation>
    <scope>NUCLEOTIDE SEQUENCE [LARGE SCALE GENOMIC DNA]</scope>
    <source>
        <strain evidence="2">cv. Matina 1-6</strain>
    </source>
</reference>
<proteinExistence type="predicted"/>
<dbReference type="AlphaFoldDB" id="A0A061DY73"/>